<protein>
    <submittedName>
        <fullName evidence="2">Uncharacterized protein</fullName>
    </submittedName>
</protein>
<accession>A0A7W8LQD0</accession>
<evidence type="ECO:0000256" key="1">
    <source>
        <dbReference type="SAM" id="MobiDB-lite"/>
    </source>
</evidence>
<proteinExistence type="predicted"/>
<comment type="caution">
    <text evidence="2">The sequence shown here is derived from an EMBL/GenBank/DDBJ whole genome shotgun (WGS) entry which is preliminary data.</text>
</comment>
<keyword evidence="3" id="KW-1185">Reference proteome</keyword>
<feature type="compositionally biased region" description="Polar residues" evidence="1">
    <location>
        <begin position="58"/>
        <end position="69"/>
    </location>
</feature>
<feature type="region of interest" description="Disordered" evidence="1">
    <location>
        <begin position="34"/>
        <end position="76"/>
    </location>
</feature>
<evidence type="ECO:0000313" key="3">
    <source>
        <dbReference type="Proteomes" id="UP000525389"/>
    </source>
</evidence>
<evidence type="ECO:0000313" key="2">
    <source>
        <dbReference type="EMBL" id="MBB5234485.1"/>
    </source>
</evidence>
<dbReference type="RefSeq" id="WP_184028359.1">
    <property type="nucleotide sequence ID" value="NZ_JACHFN010000006.1"/>
</dbReference>
<dbReference type="AlphaFoldDB" id="A0A7W8LQD0"/>
<reference evidence="2 3" key="1">
    <citation type="submission" date="2020-08" db="EMBL/GenBank/DDBJ databases">
        <title>Genomic Encyclopedia of Type Strains, Phase IV (KMG-IV): sequencing the most valuable type-strain genomes for metagenomic binning, comparative biology and taxonomic classification.</title>
        <authorList>
            <person name="Goeker M."/>
        </authorList>
    </citation>
    <scope>NUCLEOTIDE SEQUENCE [LARGE SCALE GENOMIC DNA]</scope>
    <source>
        <strain evidence="2 3">DSM 101791</strain>
    </source>
</reference>
<gene>
    <name evidence="2" type="ORF">HNQ09_001923</name>
</gene>
<dbReference type="Proteomes" id="UP000525389">
    <property type="component" value="Unassembled WGS sequence"/>
</dbReference>
<sequence>MSNIEVIGGKLLVRLPNGQHARVSIIPQDSSPELAADAAATGATASSEPRGTGGTKGRVTSRTPLTGTRTDLLPSSPLEMWDRDRLAVIDLDNRVCGPGDTARMTGLIPAGRQFYVDIPASATAPNLTAIPIPAPAGFPGSTIHNKDRPFLIVGESFEFAGEVFLKVYDDLTVQVSTVEGVYTWTLDLLTPPLGEDLSVPGPNQKFERLWNFADAANANAGARVFARTTGIVNRPGTGLVAMTLVDYSTGRFVYGPMNLPDAPKSQGLVVIEASDYARGPGLAHRAKLAGANLPDRNGYVARALATADGILQSVGGTITFPLNQSGKSYSGTMILKTDIEGSTFRYKVWPYDRTKALADQGQNEPLGWTGTYVDASALTTGRFGFYSGGNLSYHVLWARYSTGNVTFEGA</sequence>
<feature type="compositionally biased region" description="Low complexity" evidence="1">
    <location>
        <begin position="35"/>
        <end position="45"/>
    </location>
</feature>
<dbReference type="EMBL" id="JACHFN010000006">
    <property type="protein sequence ID" value="MBB5234485.1"/>
    <property type="molecule type" value="Genomic_DNA"/>
</dbReference>
<organism evidence="2 3">
    <name type="scientific">Deinococcus budaensis</name>
    <dbReference type="NCBI Taxonomy" id="1665626"/>
    <lineage>
        <taxon>Bacteria</taxon>
        <taxon>Thermotogati</taxon>
        <taxon>Deinococcota</taxon>
        <taxon>Deinococci</taxon>
        <taxon>Deinococcales</taxon>
        <taxon>Deinococcaceae</taxon>
        <taxon>Deinococcus</taxon>
    </lineage>
</organism>
<name>A0A7W8LQD0_9DEIO</name>